<dbReference type="EMBL" id="JBHSNM010000009">
    <property type="protein sequence ID" value="MFC5571501.1"/>
    <property type="molecule type" value="Genomic_DNA"/>
</dbReference>
<dbReference type="InterPro" id="IPR025336">
    <property type="entry name" value="SCO4226-like"/>
</dbReference>
<proteinExistence type="predicted"/>
<dbReference type="InterPro" id="IPR042557">
    <property type="entry name" value="SCO4226"/>
</dbReference>
<dbReference type="Pfam" id="PF14026">
    <property type="entry name" value="SCO4226-like"/>
    <property type="match status" value="1"/>
</dbReference>
<evidence type="ECO:0000256" key="1">
    <source>
        <dbReference type="SAM" id="SignalP"/>
    </source>
</evidence>
<keyword evidence="1" id="KW-0732">Signal</keyword>
<dbReference type="RefSeq" id="WP_386756141.1">
    <property type="nucleotide sequence ID" value="NZ_JBHSNM010000009.1"/>
</dbReference>
<evidence type="ECO:0000313" key="2">
    <source>
        <dbReference type="EMBL" id="MFC5571501.1"/>
    </source>
</evidence>
<feature type="chain" id="PRO_5046714018" evidence="1">
    <location>
        <begin position="28"/>
        <end position="118"/>
    </location>
</feature>
<comment type="caution">
    <text evidence="2">The sequence shown here is derived from an EMBL/GenBank/DDBJ whole genome shotgun (WGS) entry which is preliminary data.</text>
</comment>
<feature type="signal peptide" evidence="1">
    <location>
        <begin position="1"/>
        <end position="27"/>
    </location>
</feature>
<evidence type="ECO:0000313" key="3">
    <source>
        <dbReference type="Proteomes" id="UP001596036"/>
    </source>
</evidence>
<reference evidence="3" key="1">
    <citation type="journal article" date="2019" name="Int. J. Syst. Evol. Microbiol.">
        <title>The Global Catalogue of Microorganisms (GCM) 10K type strain sequencing project: providing services to taxonomists for standard genome sequencing and annotation.</title>
        <authorList>
            <consortium name="The Broad Institute Genomics Platform"/>
            <consortium name="The Broad Institute Genome Sequencing Center for Infectious Disease"/>
            <person name="Wu L."/>
            <person name="Ma J."/>
        </authorList>
    </citation>
    <scope>NUCLEOTIDE SEQUENCE [LARGE SCALE GENOMIC DNA]</scope>
    <source>
        <strain evidence="3">KACC 11407</strain>
    </source>
</reference>
<dbReference type="Gene3D" id="3.30.70.3090">
    <property type="entry name" value="ORF SCO4226, nickel-binding ferredoxin-like monomer"/>
    <property type="match status" value="1"/>
</dbReference>
<gene>
    <name evidence="2" type="ORF">ACFPN1_15685</name>
</gene>
<protein>
    <submittedName>
        <fullName evidence="2">DUF4242 domain-containing protein</fullName>
    </submittedName>
</protein>
<organism evidence="2 3">
    <name type="scientific">Lysobacter yangpyeongensis</name>
    <dbReference type="NCBI Taxonomy" id="346182"/>
    <lineage>
        <taxon>Bacteria</taxon>
        <taxon>Pseudomonadati</taxon>
        <taxon>Pseudomonadota</taxon>
        <taxon>Gammaproteobacteria</taxon>
        <taxon>Lysobacterales</taxon>
        <taxon>Lysobacteraceae</taxon>
        <taxon>Lysobacter</taxon>
    </lineage>
</organism>
<accession>A0ABW0SRA4</accession>
<name>A0ABW0SRA4_9GAMM</name>
<sequence>MKSLMKPLLALACSAACGLALSGLAFADNATAPTHRYVVQRTFPKGALDGLDAATKTKVNQTNARFGVKWLMSFANGDRTRTFCIYEGPTENAIRQAAAANHLPVDSITEVPVTLEAR</sequence>
<keyword evidence="3" id="KW-1185">Reference proteome</keyword>
<dbReference type="Proteomes" id="UP001596036">
    <property type="component" value="Unassembled WGS sequence"/>
</dbReference>